<evidence type="ECO:0000313" key="1">
    <source>
        <dbReference type="EMBL" id="EFN88197.1"/>
    </source>
</evidence>
<dbReference type="OrthoDB" id="7552988at2759"/>
<dbReference type="InterPro" id="IPR036397">
    <property type="entry name" value="RNaseH_sf"/>
</dbReference>
<dbReference type="GO" id="GO:0003676">
    <property type="term" value="F:nucleic acid binding"/>
    <property type="evidence" value="ECO:0007669"/>
    <property type="project" value="InterPro"/>
</dbReference>
<sequence>NGEHYTSLLHRLSEEIKKKRPHLKKKKILFHQDNARVHTCAVSMTKIMELKFKLLQHPPYS</sequence>
<protein>
    <recommendedName>
        <fullName evidence="3">Histone-lysine N-methyltransferase SETMAR</fullName>
    </recommendedName>
</protein>
<dbReference type="InParanoid" id="E2B7Y5"/>
<name>E2B7Y5_HARSA</name>
<evidence type="ECO:0008006" key="3">
    <source>
        <dbReference type="Google" id="ProtNLM"/>
    </source>
</evidence>
<dbReference type="EMBL" id="GL446262">
    <property type="protein sequence ID" value="EFN88197.1"/>
    <property type="molecule type" value="Genomic_DNA"/>
</dbReference>
<dbReference type="PANTHER" id="PTHR46060:SF1">
    <property type="entry name" value="MARINER MOS1 TRANSPOSASE-LIKE PROTEIN"/>
    <property type="match status" value="1"/>
</dbReference>
<dbReference type="Gene3D" id="3.30.420.10">
    <property type="entry name" value="Ribonuclease H-like superfamily/Ribonuclease H"/>
    <property type="match status" value="1"/>
</dbReference>
<gene>
    <name evidence="1" type="ORF">EAI_13770</name>
</gene>
<feature type="non-terminal residue" evidence="1">
    <location>
        <position position="1"/>
    </location>
</feature>
<organism evidence="2">
    <name type="scientific">Harpegnathos saltator</name>
    <name type="common">Jerdon's jumping ant</name>
    <dbReference type="NCBI Taxonomy" id="610380"/>
    <lineage>
        <taxon>Eukaryota</taxon>
        <taxon>Metazoa</taxon>
        <taxon>Ecdysozoa</taxon>
        <taxon>Arthropoda</taxon>
        <taxon>Hexapoda</taxon>
        <taxon>Insecta</taxon>
        <taxon>Pterygota</taxon>
        <taxon>Neoptera</taxon>
        <taxon>Endopterygota</taxon>
        <taxon>Hymenoptera</taxon>
        <taxon>Apocrita</taxon>
        <taxon>Aculeata</taxon>
        <taxon>Formicoidea</taxon>
        <taxon>Formicidae</taxon>
        <taxon>Ponerinae</taxon>
        <taxon>Ponerini</taxon>
        <taxon>Harpegnathos</taxon>
    </lineage>
</organism>
<keyword evidence="2" id="KW-1185">Reference proteome</keyword>
<evidence type="ECO:0000313" key="2">
    <source>
        <dbReference type="Proteomes" id="UP000008237"/>
    </source>
</evidence>
<feature type="non-terminal residue" evidence="1">
    <location>
        <position position="61"/>
    </location>
</feature>
<accession>E2B7Y5</accession>
<dbReference type="AlphaFoldDB" id="E2B7Y5"/>
<reference evidence="1 2" key="1">
    <citation type="journal article" date="2010" name="Science">
        <title>Genomic comparison of the ants Camponotus floridanus and Harpegnathos saltator.</title>
        <authorList>
            <person name="Bonasio R."/>
            <person name="Zhang G."/>
            <person name="Ye C."/>
            <person name="Mutti N.S."/>
            <person name="Fang X."/>
            <person name="Qin N."/>
            <person name="Donahue G."/>
            <person name="Yang P."/>
            <person name="Li Q."/>
            <person name="Li C."/>
            <person name="Zhang P."/>
            <person name="Huang Z."/>
            <person name="Berger S.L."/>
            <person name="Reinberg D."/>
            <person name="Wang J."/>
            <person name="Liebig J."/>
        </authorList>
    </citation>
    <scope>NUCLEOTIDE SEQUENCE [LARGE SCALE GENOMIC DNA]</scope>
    <source>
        <strain evidence="1 2">R22 G/1</strain>
    </source>
</reference>
<dbReference type="PANTHER" id="PTHR46060">
    <property type="entry name" value="MARINER MOS1 TRANSPOSASE-LIKE PROTEIN"/>
    <property type="match status" value="1"/>
</dbReference>
<dbReference type="InterPro" id="IPR052709">
    <property type="entry name" value="Transposase-MT_Hybrid"/>
</dbReference>
<dbReference type="Proteomes" id="UP000008237">
    <property type="component" value="Unassembled WGS sequence"/>
</dbReference>
<proteinExistence type="predicted"/>